<dbReference type="PANTHER" id="PTHR12827">
    <property type="entry name" value="MEIOTIC CHECKPOINT REGULATOR TSG24 FAMILY MEMBER"/>
    <property type="match status" value="1"/>
</dbReference>
<organism evidence="8 9">
    <name type="scientific">Malassezia brasiliensis</name>
    <dbReference type="NCBI Taxonomy" id="1821822"/>
    <lineage>
        <taxon>Eukaryota</taxon>
        <taxon>Fungi</taxon>
        <taxon>Dikarya</taxon>
        <taxon>Basidiomycota</taxon>
        <taxon>Ustilaginomycotina</taxon>
        <taxon>Malasseziomycetes</taxon>
        <taxon>Malasseziales</taxon>
        <taxon>Malasseziaceae</taxon>
        <taxon>Malassezia</taxon>
    </lineage>
</organism>
<feature type="domain" description="Anaphase-promoting complex subunit 1 N-terminal" evidence="6">
    <location>
        <begin position="14"/>
        <end position="105"/>
    </location>
</feature>
<keyword evidence="4" id="KW-0131">Cell cycle</keyword>
<evidence type="ECO:0000256" key="2">
    <source>
        <dbReference type="ARBA" id="ARBA00022618"/>
    </source>
</evidence>
<protein>
    <submittedName>
        <fullName evidence="8">Anaphase-promoting complex subunit 1</fullName>
    </submittedName>
</protein>
<accession>A0AAF0DXK8</accession>
<sequence>MAEQGGARRGGAQRTQDGDEVLVWDGAALACTRGAAVVRRWRFPEPIRAACAARLGRAGGAPERAVCVVLERTAHVFFARSGEAYVVPLPFRVAAAFAVAHGVLLVEDAPGARVHYVRGVLDDPAPWTWAEAIHWAHGSPTLHGALRPFPGAAPHETVVWASAAPALIVTASRHALHFYTYACAAQPMPHDAAAPAAPVRAARRASVRRTSRRHSAAAARDADLHVLAELAQPHAAAARPAPPDALLDRRTSLSRRVRARKSSLPAADRETSDAVAHAPAADEPFAGFAQAHAAAALVDRVALDTPLADADVARVACTPFRTRDATLVYVAVPSGRVYVRAVLGEAHAPRVGAPPPGVAAALDADAVRPVALACAPPAADALLVTGASGARVHCGAPGTDTAALDVAAHSAPDTLGVRPTCPAAQRVLDVAVATLPPARASALLAAWADACGVGRGPRTLGTWATLARLAGVGAPTGAGGAYAAMCAAAPGDAFLDAALGPPPRAARTPGAPCVDAPGLALVLHFVALDAQADVYRRATELPRVVRLLQHVCRQLGWAAWLDFWARRCGDPADAPAGADASASSSPPAGPAAGGPPPPPDLYTLVHDMLRTPTSLDAVYAACAASVGVAPVAPLAPHCAWLAALLEVYAAQRDADARGAARVVEALLAVHWDAASVARLPPGLALPLHEALRTCQLDPPRAWPAAAYALVQRLDAAAQAGGAHAAGRVRVAPGLLRTLPEGLDPLSAQLFAHDYRLAEVARMLQTTHANVAYVAPDDERDEAEHHAVLVHTARTLAERTMAQCVGRGAFRLASRAVRATATWRTPRLQLALRALPGGAVVAHPYAADPHEVEWPEFHNGVASALEMALHADDRLDSSWIFSHSTAPRDAARHAGFLLGLGLQGHLARLGRVHAYRYLAPRHALTTVGLVLGVAASFRGTADPAARQVMAVQAAAFLPARGAALHLPALTQAAGVLGMGLVFAATDHRWTAERLAAQLDAPLAAPDAAHAHDLYANAAGLGLGLVLLGRGRRTPMDAASDAALVARLRRLVGAHGPDAPAANRAAGAAALALGLVFLRSGRADMARLVAPPPSRAALAQTRPDLLLVRAVAHALIHWDAIAPDDAWLLSTLPPFLQTLAPHTALAPTERVAWYNARAGACLALALRFAGTADARARAVLLRQLHTHVDDAAPAPATYAHRIVHAARETLRDVLHVALAAVMAGTGDVELLRIFRTAHGAVQRGYGSQMAAHTALGLLFAGGGRLTLHTDDLGVAALLAAFLPRFPASPSDHRAHLQAARHLYVLALAPRLLVARDVRSGEACTLPIATDGAAPVHGVAPTLLPPLGAVHAVHSASRRYWPASLGAAQLGAAADAHAPLVLHVQRRTGYRSYADDPRGHRSIFARARGWGAHPLRAQTRAEARALRRDLAELVQGFATAPHDAALARRVCTGDTPFATFAAATLLTCLTADTRALARVYGALDAARAAPDALAVDDARFLGTWAAGAACAALTAAREPLLSRDTRAAVAAQLVRARGTPLPADAAAYLAAAAPDAPRLSRAGAHALAQLGAPPYAALRTLRTAYAAAGPRGAAVLRRLWPRDPALVAHLVAAWSS</sequence>
<feature type="compositionally biased region" description="Pro residues" evidence="5">
    <location>
        <begin position="587"/>
        <end position="597"/>
    </location>
</feature>
<dbReference type="InterPro" id="IPR011989">
    <property type="entry name" value="ARM-like"/>
</dbReference>
<evidence type="ECO:0000256" key="4">
    <source>
        <dbReference type="ARBA" id="ARBA00023306"/>
    </source>
</evidence>
<dbReference type="InterPro" id="IPR049255">
    <property type="entry name" value="Apc1_N"/>
</dbReference>
<dbReference type="GO" id="GO:0060090">
    <property type="term" value="F:molecular adaptor activity"/>
    <property type="evidence" value="ECO:0007669"/>
    <property type="project" value="TreeGrafter"/>
</dbReference>
<dbReference type="InterPro" id="IPR041221">
    <property type="entry name" value="APC1_C"/>
</dbReference>
<dbReference type="Pfam" id="PF12859">
    <property type="entry name" value="ANAPC1"/>
    <property type="match status" value="1"/>
</dbReference>
<feature type="compositionally biased region" description="Low complexity" evidence="5">
    <location>
        <begin position="575"/>
        <end position="586"/>
    </location>
</feature>
<evidence type="ECO:0000256" key="5">
    <source>
        <dbReference type="SAM" id="MobiDB-lite"/>
    </source>
</evidence>
<feature type="compositionally biased region" description="Basic residues" evidence="5">
    <location>
        <begin position="252"/>
        <end position="261"/>
    </location>
</feature>
<proteinExistence type="inferred from homology"/>
<dbReference type="GO" id="GO:0031145">
    <property type="term" value="P:anaphase-promoting complex-dependent catabolic process"/>
    <property type="evidence" value="ECO:0007669"/>
    <property type="project" value="TreeGrafter"/>
</dbReference>
<dbReference type="Proteomes" id="UP001216638">
    <property type="component" value="Chromosome 7"/>
</dbReference>
<comment type="similarity">
    <text evidence="1">Belongs to the APC1 family.</text>
</comment>
<gene>
    <name evidence="8" type="primary">APC1</name>
    <name evidence="8" type="ORF">MBRA1_003918</name>
</gene>
<dbReference type="GO" id="GO:0070979">
    <property type="term" value="P:protein K11-linked ubiquitination"/>
    <property type="evidence" value="ECO:0007669"/>
    <property type="project" value="TreeGrafter"/>
</dbReference>
<evidence type="ECO:0000256" key="1">
    <source>
        <dbReference type="ARBA" id="ARBA00010547"/>
    </source>
</evidence>
<evidence type="ECO:0000313" key="9">
    <source>
        <dbReference type="Proteomes" id="UP001216638"/>
    </source>
</evidence>
<feature type="region of interest" description="Disordered" evidence="5">
    <location>
        <begin position="575"/>
        <end position="597"/>
    </location>
</feature>
<name>A0AAF0DXK8_9BASI</name>
<keyword evidence="3" id="KW-0498">Mitosis</keyword>
<dbReference type="InterPro" id="IPR024990">
    <property type="entry name" value="Apc1"/>
</dbReference>
<dbReference type="Gene3D" id="1.25.10.10">
    <property type="entry name" value="Leucine-rich Repeat Variant"/>
    <property type="match status" value="2"/>
</dbReference>
<dbReference type="PANTHER" id="PTHR12827:SF3">
    <property type="entry name" value="ANAPHASE-PROMOTING COMPLEX SUBUNIT 1"/>
    <property type="match status" value="1"/>
</dbReference>
<dbReference type="GO" id="GO:0051301">
    <property type="term" value="P:cell division"/>
    <property type="evidence" value="ECO:0007669"/>
    <property type="project" value="UniProtKB-KW"/>
</dbReference>
<dbReference type="Pfam" id="PF18122">
    <property type="entry name" value="APC1_C"/>
    <property type="match status" value="1"/>
</dbReference>
<feature type="domain" description="Anaphase-promoting complex subunit 1 C-terminal" evidence="7">
    <location>
        <begin position="1429"/>
        <end position="1526"/>
    </location>
</feature>
<dbReference type="GO" id="GO:0005680">
    <property type="term" value="C:anaphase-promoting complex"/>
    <property type="evidence" value="ECO:0007669"/>
    <property type="project" value="InterPro"/>
</dbReference>
<dbReference type="GO" id="GO:0007091">
    <property type="term" value="P:metaphase/anaphase transition of mitotic cell cycle"/>
    <property type="evidence" value="ECO:0007669"/>
    <property type="project" value="TreeGrafter"/>
</dbReference>
<evidence type="ECO:0000256" key="3">
    <source>
        <dbReference type="ARBA" id="ARBA00022776"/>
    </source>
</evidence>
<evidence type="ECO:0000259" key="7">
    <source>
        <dbReference type="Pfam" id="PF18122"/>
    </source>
</evidence>
<keyword evidence="9" id="KW-1185">Reference proteome</keyword>
<reference evidence="8" key="1">
    <citation type="submission" date="2023-03" db="EMBL/GenBank/DDBJ databases">
        <title>Mating type loci evolution in Malassezia.</title>
        <authorList>
            <person name="Coelho M.A."/>
        </authorList>
    </citation>
    <scope>NUCLEOTIDE SEQUENCE</scope>
    <source>
        <strain evidence="8">CBS 14135</strain>
    </source>
</reference>
<feature type="region of interest" description="Disordered" evidence="5">
    <location>
        <begin position="233"/>
        <end position="274"/>
    </location>
</feature>
<keyword evidence="2" id="KW-0132">Cell division</keyword>
<evidence type="ECO:0000313" key="8">
    <source>
        <dbReference type="EMBL" id="WFC97252.1"/>
    </source>
</evidence>
<evidence type="ECO:0000259" key="6">
    <source>
        <dbReference type="Pfam" id="PF12859"/>
    </source>
</evidence>
<dbReference type="EMBL" id="CP119957">
    <property type="protein sequence ID" value="WFC97252.1"/>
    <property type="molecule type" value="Genomic_DNA"/>
</dbReference>